<evidence type="ECO:0000256" key="10">
    <source>
        <dbReference type="ARBA" id="ARBA00022605"/>
    </source>
</evidence>
<dbReference type="PROSITE" id="PS00858">
    <property type="entry name" value="PREPHENATE_DEHYDR_2"/>
    <property type="match status" value="1"/>
</dbReference>
<dbReference type="Gene3D" id="3.30.70.260">
    <property type="match status" value="1"/>
</dbReference>
<feature type="binding site" evidence="19">
    <location>
        <position position="29"/>
    </location>
    <ligand>
        <name>substrate</name>
    </ligand>
</feature>
<dbReference type="Gene3D" id="1.20.59.10">
    <property type="entry name" value="Chorismate mutase"/>
    <property type="match status" value="1"/>
</dbReference>
<dbReference type="Proteomes" id="UP000682739">
    <property type="component" value="Chromosome"/>
</dbReference>
<feature type="binding site" evidence="19">
    <location>
        <position position="40"/>
    </location>
    <ligand>
        <name>substrate</name>
    </ligand>
</feature>
<dbReference type="Gene3D" id="3.40.190.10">
    <property type="entry name" value="Periplasmic binding protein-like II"/>
    <property type="match status" value="2"/>
</dbReference>
<feature type="coiled-coil region" evidence="20">
    <location>
        <begin position="1"/>
        <end position="28"/>
    </location>
</feature>
<dbReference type="AlphaFoldDB" id="A0A975DB46"/>
<feature type="domain" description="ACT" evidence="23">
    <location>
        <begin position="302"/>
        <end position="379"/>
    </location>
</feature>
<feature type="binding site" evidence="19">
    <location>
        <position position="49"/>
    </location>
    <ligand>
        <name>substrate</name>
    </ligand>
</feature>
<keyword evidence="11" id="KW-0057">Aromatic amino acid biosynthesis</keyword>
<dbReference type="PROSITE" id="PS51671">
    <property type="entry name" value="ACT"/>
    <property type="match status" value="1"/>
</dbReference>
<evidence type="ECO:0000256" key="4">
    <source>
        <dbReference type="ARBA" id="ARBA00004741"/>
    </source>
</evidence>
<comment type="catalytic activity">
    <reaction evidence="18">
        <text>prephenate + H(+) = 3-phenylpyruvate + CO2 + H2O</text>
        <dbReference type="Rhea" id="RHEA:21648"/>
        <dbReference type="ChEBI" id="CHEBI:15377"/>
        <dbReference type="ChEBI" id="CHEBI:15378"/>
        <dbReference type="ChEBI" id="CHEBI:16526"/>
        <dbReference type="ChEBI" id="CHEBI:18005"/>
        <dbReference type="ChEBI" id="CHEBI:29934"/>
        <dbReference type="EC" id="4.2.1.51"/>
    </reaction>
</comment>
<dbReference type="RefSeq" id="WP_208831748.1">
    <property type="nucleotide sequence ID" value="NZ_CP072110.1"/>
</dbReference>
<evidence type="ECO:0000256" key="19">
    <source>
        <dbReference type="PIRSR" id="PIRSR001500-1"/>
    </source>
</evidence>
<dbReference type="PROSITE" id="PS51171">
    <property type="entry name" value="PREPHENATE_DEHYDR_3"/>
    <property type="match status" value="1"/>
</dbReference>
<dbReference type="GO" id="GO:0005737">
    <property type="term" value="C:cytoplasm"/>
    <property type="evidence" value="ECO:0007669"/>
    <property type="project" value="UniProtKB-SubCell"/>
</dbReference>
<evidence type="ECO:0000256" key="5">
    <source>
        <dbReference type="ARBA" id="ARBA00004817"/>
    </source>
</evidence>
<evidence type="ECO:0000259" key="22">
    <source>
        <dbReference type="PROSITE" id="PS51171"/>
    </source>
</evidence>
<evidence type="ECO:0000256" key="16">
    <source>
        <dbReference type="ARBA" id="ARBA00031175"/>
    </source>
</evidence>
<evidence type="ECO:0000256" key="1">
    <source>
        <dbReference type="ARBA" id="ARBA00000824"/>
    </source>
</evidence>
<keyword evidence="14" id="KW-0456">Lyase</keyword>
<evidence type="ECO:0000313" key="24">
    <source>
        <dbReference type="EMBL" id="QTH63693.1"/>
    </source>
</evidence>
<dbReference type="GO" id="GO:0046417">
    <property type="term" value="P:chorismate metabolic process"/>
    <property type="evidence" value="ECO:0007669"/>
    <property type="project" value="InterPro"/>
</dbReference>
<dbReference type="PANTHER" id="PTHR21022:SF19">
    <property type="entry name" value="PREPHENATE DEHYDRATASE-RELATED"/>
    <property type="match status" value="1"/>
</dbReference>
<comment type="catalytic activity">
    <reaction evidence="1">
        <text>chorismate = prephenate</text>
        <dbReference type="Rhea" id="RHEA:13897"/>
        <dbReference type="ChEBI" id="CHEBI:29748"/>
        <dbReference type="ChEBI" id="CHEBI:29934"/>
        <dbReference type="EC" id="5.4.99.5"/>
    </reaction>
</comment>
<dbReference type="SUPFAM" id="SSF48600">
    <property type="entry name" value="Chorismate mutase II"/>
    <property type="match status" value="1"/>
</dbReference>
<dbReference type="CDD" id="cd13631">
    <property type="entry name" value="PBP2_Ct-PDT_like"/>
    <property type="match status" value="1"/>
</dbReference>
<dbReference type="PANTHER" id="PTHR21022">
    <property type="entry name" value="PREPHENATE DEHYDRATASE P PROTEIN"/>
    <property type="match status" value="1"/>
</dbReference>
<protein>
    <recommendedName>
        <fullName evidence="8">Bifunctional chorismate mutase/prephenate dehydratase</fullName>
        <ecNumber evidence="7">4.2.1.51</ecNumber>
        <ecNumber evidence="6">5.4.99.5</ecNumber>
    </recommendedName>
    <alternativeName>
        <fullName evidence="17">Chorismate mutase-prephenate dehydratase</fullName>
    </alternativeName>
    <alternativeName>
        <fullName evidence="16">p-protein</fullName>
    </alternativeName>
</protein>
<comment type="pathway">
    <text evidence="5">Metabolic intermediate biosynthesis; prephenate biosynthesis; prephenate from chorismate: step 1/1.</text>
</comment>
<feature type="binding site" evidence="19">
    <location>
        <position position="89"/>
    </location>
    <ligand>
        <name>substrate</name>
    </ligand>
</feature>
<keyword evidence="25" id="KW-1185">Reference proteome</keyword>
<dbReference type="InterPro" id="IPR036979">
    <property type="entry name" value="CM_dom_sf"/>
</dbReference>
<dbReference type="NCBIfam" id="TIGR01797">
    <property type="entry name" value="CM_P_1"/>
    <property type="match status" value="1"/>
</dbReference>
<keyword evidence="20" id="KW-0175">Coiled coil</keyword>
<comment type="subcellular location">
    <subcellularLocation>
        <location evidence="3">Cytoplasm</location>
    </subcellularLocation>
</comment>
<dbReference type="GO" id="GO:0004106">
    <property type="term" value="F:chorismate mutase activity"/>
    <property type="evidence" value="ECO:0007669"/>
    <property type="project" value="UniProtKB-EC"/>
</dbReference>
<dbReference type="InterPro" id="IPR002912">
    <property type="entry name" value="ACT_dom"/>
</dbReference>
<evidence type="ECO:0000259" key="21">
    <source>
        <dbReference type="PROSITE" id="PS51168"/>
    </source>
</evidence>
<feature type="binding site" evidence="19">
    <location>
        <position position="53"/>
    </location>
    <ligand>
        <name>substrate</name>
    </ligand>
</feature>
<dbReference type="GO" id="GO:0004664">
    <property type="term" value="F:prephenate dehydratase activity"/>
    <property type="evidence" value="ECO:0007669"/>
    <property type="project" value="UniProtKB-EC"/>
</dbReference>
<evidence type="ECO:0000256" key="8">
    <source>
        <dbReference type="ARBA" id="ARBA00014401"/>
    </source>
</evidence>
<dbReference type="SMART" id="SM00830">
    <property type="entry name" value="CM_2"/>
    <property type="match status" value="1"/>
</dbReference>
<dbReference type="FunFam" id="3.40.190.10:FF:000044">
    <property type="entry name" value="Chorismate mutase/prephenate dehydratase"/>
    <property type="match status" value="1"/>
</dbReference>
<evidence type="ECO:0000256" key="7">
    <source>
        <dbReference type="ARBA" id="ARBA00013147"/>
    </source>
</evidence>
<dbReference type="Pfam" id="PF01817">
    <property type="entry name" value="CM_2"/>
    <property type="match status" value="1"/>
</dbReference>
<feature type="domain" description="Prephenate dehydratase" evidence="22">
    <location>
        <begin position="108"/>
        <end position="288"/>
    </location>
</feature>
<keyword evidence="9" id="KW-0963">Cytoplasm</keyword>
<accession>A0A975DB46</accession>
<dbReference type="KEGG" id="psym:J1N51_13375"/>
<dbReference type="InterPro" id="IPR002701">
    <property type="entry name" value="CM_II_prokaryot"/>
</dbReference>
<evidence type="ECO:0000256" key="6">
    <source>
        <dbReference type="ARBA" id="ARBA00012404"/>
    </source>
</evidence>
<dbReference type="GO" id="GO:0009094">
    <property type="term" value="P:L-phenylalanine biosynthetic process"/>
    <property type="evidence" value="ECO:0007669"/>
    <property type="project" value="UniProtKB-KW"/>
</dbReference>
<dbReference type="InterPro" id="IPR045865">
    <property type="entry name" value="ACT-like_dom_sf"/>
</dbReference>
<dbReference type="EC" id="5.4.99.5" evidence="6"/>
<dbReference type="EMBL" id="CP072110">
    <property type="protein sequence ID" value="QTH63693.1"/>
    <property type="molecule type" value="Genomic_DNA"/>
</dbReference>
<dbReference type="Pfam" id="PF00800">
    <property type="entry name" value="PDT"/>
    <property type="match status" value="1"/>
</dbReference>
<dbReference type="InterPro" id="IPR001086">
    <property type="entry name" value="Preph_deHydtase"/>
</dbReference>
<evidence type="ECO:0000256" key="11">
    <source>
        <dbReference type="ARBA" id="ARBA00023141"/>
    </source>
</evidence>
<keyword evidence="15" id="KW-0511">Multifunctional enzyme</keyword>
<comment type="pathway">
    <text evidence="4">Amino-acid biosynthesis; L-phenylalanine biosynthesis; phenylpyruvate from prephenate: step 1/1.</text>
</comment>
<comment type="function">
    <text evidence="2">Catalyzes the Claisen rearrangement of chorismate to prephenate and the decarboxylation/dehydration of prephenate to phenylpyruvate.</text>
</comment>
<keyword evidence="12" id="KW-0584">Phenylalanine biosynthesis</keyword>
<dbReference type="InterPro" id="IPR010952">
    <property type="entry name" value="CM_P_1"/>
</dbReference>
<evidence type="ECO:0000256" key="17">
    <source>
        <dbReference type="ARBA" id="ARBA00031520"/>
    </source>
</evidence>
<dbReference type="CDD" id="cd04905">
    <property type="entry name" value="ACT_CM-PDT"/>
    <property type="match status" value="1"/>
</dbReference>
<evidence type="ECO:0000256" key="14">
    <source>
        <dbReference type="ARBA" id="ARBA00023239"/>
    </source>
</evidence>
<evidence type="ECO:0000256" key="15">
    <source>
        <dbReference type="ARBA" id="ARBA00023268"/>
    </source>
</evidence>
<evidence type="ECO:0000313" key="25">
    <source>
        <dbReference type="Proteomes" id="UP000682739"/>
    </source>
</evidence>
<proteinExistence type="predicted"/>
<evidence type="ECO:0000256" key="3">
    <source>
        <dbReference type="ARBA" id="ARBA00004496"/>
    </source>
</evidence>
<dbReference type="SUPFAM" id="SSF55021">
    <property type="entry name" value="ACT-like"/>
    <property type="match status" value="1"/>
</dbReference>
<keyword evidence="10" id="KW-0028">Amino-acid biosynthesis</keyword>
<feature type="domain" description="Chorismate mutase" evidence="21">
    <location>
        <begin position="2"/>
        <end position="93"/>
    </location>
</feature>
<name>A0A975DB46_9GAMM</name>
<gene>
    <name evidence="24" type="ORF">J1N51_13375</name>
</gene>
<feature type="binding site" evidence="19">
    <location>
        <position position="85"/>
    </location>
    <ligand>
        <name>substrate</name>
    </ligand>
</feature>
<evidence type="ECO:0000256" key="2">
    <source>
        <dbReference type="ARBA" id="ARBA00002364"/>
    </source>
</evidence>
<sequence>MSNASQDLQDIRKQINHIDNQLLALLAERRALAKAVANAKIAQDKPVRDTGREEQMLIALIEKGAELELDGYFVKQVFQTIIEDSVLHQQALLQQHINLPNGHQTINRVAYLGSQGSYSNLACHKYFSRFPGELKAMGCSSFAEIIEKVEHKHADYGILPIENTSSGSINDVYDLLQHTDLSIVGELTHPINHCMVSAVPTSLERIKTLYAHPQVYAQCSHFLTQFDNVEIVHCEASSAAFEAIQQDTSGTVAALGSGEGARLYGLQIIAEALANQKKNYSRFIVLASKAIDVASQVPAKTTWIMSTEQTPGALVDALLILKQHDVNMTKLESRPITGNPWEEMFYVDVEGNIRDANMQRALDELQQTTRYLKVLGCYPNEDVQPTKVLK</sequence>
<evidence type="ECO:0000256" key="20">
    <source>
        <dbReference type="SAM" id="Coils"/>
    </source>
</evidence>
<dbReference type="InterPro" id="IPR018528">
    <property type="entry name" value="Preph_deHydtase_CS"/>
</dbReference>
<dbReference type="PIRSF" id="PIRSF001500">
    <property type="entry name" value="Chor_mut_pdt_Ppr"/>
    <property type="match status" value="1"/>
</dbReference>
<keyword evidence="13 24" id="KW-0413">Isomerase</keyword>
<feature type="binding site" evidence="19">
    <location>
        <position position="12"/>
    </location>
    <ligand>
        <name>substrate</name>
    </ligand>
</feature>
<evidence type="ECO:0000256" key="12">
    <source>
        <dbReference type="ARBA" id="ARBA00023222"/>
    </source>
</evidence>
<evidence type="ECO:0000256" key="13">
    <source>
        <dbReference type="ARBA" id="ARBA00023235"/>
    </source>
</evidence>
<dbReference type="InterPro" id="IPR036263">
    <property type="entry name" value="Chorismate_II_sf"/>
</dbReference>
<dbReference type="EC" id="4.2.1.51" evidence="7"/>
<evidence type="ECO:0000256" key="18">
    <source>
        <dbReference type="ARBA" id="ARBA00047848"/>
    </source>
</evidence>
<reference evidence="24" key="1">
    <citation type="submission" date="2021-03" db="EMBL/GenBank/DDBJ databases">
        <title>Description of Psychrosphaera ytuae sp. nov. isolated from deep sea sediment of South China Sea.</title>
        <authorList>
            <person name="Zhang J."/>
            <person name="Xu X.-D."/>
        </authorList>
    </citation>
    <scope>NUCLEOTIDE SEQUENCE</scope>
    <source>
        <strain evidence="24">MTZ26</strain>
    </source>
</reference>
<organism evidence="24 25">
    <name type="scientific">Psychrosphaera ytuae</name>
    <dbReference type="NCBI Taxonomy" id="2820710"/>
    <lineage>
        <taxon>Bacteria</taxon>
        <taxon>Pseudomonadati</taxon>
        <taxon>Pseudomonadota</taxon>
        <taxon>Gammaproteobacteria</taxon>
        <taxon>Alteromonadales</taxon>
        <taxon>Pseudoalteromonadaceae</taxon>
        <taxon>Psychrosphaera</taxon>
    </lineage>
</organism>
<dbReference type="InterPro" id="IPR008242">
    <property type="entry name" value="Chor_mutase/pphenate_deHydtase"/>
</dbReference>
<evidence type="ECO:0000256" key="9">
    <source>
        <dbReference type="ARBA" id="ARBA00022490"/>
    </source>
</evidence>
<evidence type="ECO:0000259" key="23">
    <source>
        <dbReference type="PROSITE" id="PS51671"/>
    </source>
</evidence>
<dbReference type="SUPFAM" id="SSF53850">
    <property type="entry name" value="Periplasmic binding protein-like II"/>
    <property type="match status" value="1"/>
</dbReference>
<dbReference type="PROSITE" id="PS51168">
    <property type="entry name" value="CHORISMATE_MUT_2"/>
    <property type="match status" value="1"/>
</dbReference>